<feature type="transmembrane region" description="Helical" evidence="2">
    <location>
        <begin position="6"/>
        <end position="24"/>
    </location>
</feature>
<keyword evidence="2" id="KW-0812">Transmembrane</keyword>
<organism evidence="3 4">
    <name type="scientific">Bacillus timonensis</name>
    <dbReference type="NCBI Taxonomy" id="1033734"/>
    <lineage>
        <taxon>Bacteria</taxon>
        <taxon>Bacillati</taxon>
        <taxon>Bacillota</taxon>
        <taxon>Bacilli</taxon>
        <taxon>Bacillales</taxon>
        <taxon>Bacillaceae</taxon>
        <taxon>Bacillus</taxon>
    </lineage>
</organism>
<dbReference type="EMBL" id="SLUB01000004">
    <property type="protein sequence ID" value="THE14389.1"/>
    <property type="molecule type" value="Genomic_DNA"/>
</dbReference>
<comment type="caution">
    <text evidence="3">The sequence shown here is derived from an EMBL/GenBank/DDBJ whole genome shotgun (WGS) entry which is preliminary data.</text>
</comment>
<reference evidence="3 4" key="1">
    <citation type="journal article" date="2019" name="Indoor Air">
        <title>Impacts of indoor surface finishes on bacterial viability.</title>
        <authorList>
            <person name="Hu J."/>
            <person name="Maamar S.B."/>
            <person name="Glawe A.J."/>
            <person name="Gottel N."/>
            <person name="Gilbert J.A."/>
            <person name="Hartmann E.M."/>
        </authorList>
    </citation>
    <scope>NUCLEOTIDE SEQUENCE [LARGE SCALE GENOMIC DNA]</scope>
    <source>
        <strain evidence="3 4">AF060A6</strain>
    </source>
</reference>
<evidence type="ECO:0000313" key="3">
    <source>
        <dbReference type="EMBL" id="THE14389.1"/>
    </source>
</evidence>
<gene>
    <name evidence="3" type="ORF">E1I69_03710</name>
</gene>
<evidence type="ECO:0000256" key="1">
    <source>
        <dbReference type="ARBA" id="ARBA00009108"/>
    </source>
</evidence>
<dbReference type="AlphaFoldDB" id="A0A4S3PWY7"/>
<dbReference type="Gene3D" id="3.30.70.1880">
    <property type="entry name" value="Protein of unknown function DUF881"/>
    <property type="match status" value="1"/>
</dbReference>
<dbReference type="Pfam" id="PF05949">
    <property type="entry name" value="DUF881"/>
    <property type="match status" value="1"/>
</dbReference>
<sequence>MDKKTGISFTVITCIIGFMVAVQFQTIKEPEVRDTRDLWELREDLKQSQELYTDLLTKIYTYEAKVEQYESQRDDSKIMILKDTLDELKKEAGLTQVSGPGITITVEQSFNEVGKQATTITPSLLRWLINELNSYQAKAISIDGHRVISTTVIREIQGRPKIDSYSISPLPIEIKVIADDAERLYNKLKASEAERQFFIDNLRLKISKPSKVVTIPAYDDPIRITEMQPNMEPDKK</sequence>
<keyword evidence="2" id="KW-1133">Transmembrane helix</keyword>
<proteinExistence type="inferred from homology"/>
<dbReference type="PANTHER" id="PTHR37313">
    <property type="entry name" value="UPF0749 PROTEIN RV1825"/>
    <property type="match status" value="1"/>
</dbReference>
<dbReference type="PANTHER" id="PTHR37313:SF2">
    <property type="entry name" value="UPF0749 PROTEIN YLXX"/>
    <property type="match status" value="1"/>
</dbReference>
<protein>
    <submittedName>
        <fullName evidence="3">DUF881 domain-containing protein</fullName>
    </submittedName>
</protein>
<keyword evidence="4" id="KW-1185">Reference proteome</keyword>
<keyword evidence="2" id="KW-0472">Membrane</keyword>
<dbReference type="InterPro" id="IPR010273">
    <property type="entry name" value="DUF881"/>
</dbReference>
<dbReference type="OrthoDB" id="2439649at2"/>
<dbReference type="Proteomes" id="UP000306477">
    <property type="component" value="Unassembled WGS sequence"/>
</dbReference>
<comment type="similarity">
    <text evidence="1">Belongs to the UPF0749 family.</text>
</comment>
<evidence type="ECO:0000313" key="4">
    <source>
        <dbReference type="Proteomes" id="UP000306477"/>
    </source>
</evidence>
<evidence type="ECO:0000256" key="2">
    <source>
        <dbReference type="SAM" id="Phobius"/>
    </source>
</evidence>
<dbReference type="STRING" id="1033734.GCA_000285535_00779"/>
<dbReference type="RefSeq" id="WP_136378266.1">
    <property type="nucleotide sequence ID" value="NZ_SLUB01000004.1"/>
</dbReference>
<name>A0A4S3PWY7_9BACI</name>
<accession>A0A4S3PWY7</accession>